<organism evidence="2 3">
    <name type="scientific">Rhizoctonia solani</name>
    <dbReference type="NCBI Taxonomy" id="456999"/>
    <lineage>
        <taxon>Eukaryota</taxon>
        <taxon>Fungi</taxon>
        <taxon>Dikarya</taxon>
        <taxon>Basidiomycota</taxon>
        <taxon>Agaricomycotina</taxon>
        <taxon>Agaricomycetes</taxon>
        <taxon>Cantharellales</taxon>
        <taxon>Ceratobasidiaceae</taxon>
        <taxon>Rhizoctonia</taxon>
    </lineage>
</organism>
<feature type="non-terminal residue" evidence="2">
    <location>
        <position position="1"/>
    </location>
</feature>
<feature type="transmembrane region" description="Helical" evidence="1">
    <location>
        <begin position="231"/>
        <end position="255"/>
    </location>
</feature>
<sequence>ESIVTSRGMSLLHSIMMACVNELLRLKSLLAENGVTSEFDNSPHTPPMHAMASPRSLLVEHGVISGLENSPVDNMSNRNVEDVAGTHDNPTIGAGIAQLLFGVKPRAYDAISQSAVSASAEGTLPNLMDKVPFMLVMESILLCFFSHMKWINSKDNNIRAELLLVFTYLGLFMSLGATFGLHLLLHLGGGVYADTSQRASWNIPGDPTVNIDAYPGKLPETFGAGKARKPLVYYVWFTSSSLYLCMLAQVLLFIWGQVLLPLL</sequence>
<keyword evidence="1" id="KW-1133">Transmembrane helix</keyword>
<gene>
    <name evidence="2" type="ORF">RDB_LOCUS123318</name>
</gene>
<name>A0A8H3HF33_9AGAM</name>
<keyword evidence="1" id="KW-0812">Transmembrane</keyword>
<reference evidence="2" key="1">
    <citation type="submission" date="2021-01" db="EMBL/GenBank/DDBJ databases">
        <authorList>
            <person name="Kaushik A."/>
        </authorList>
    </citation>
    <scope>NUCLEOTIDE SEQUENCE</scope>
    <source>
        <strain evidence="2">Type strain: AG8-Rh-89/</strain>
    </source>
</reference>
<comment type="caution">
    <text evidence="2">The sequence shown here is derived from an EMBL/GenBank/DDBJ whole genome shotgun (WGS) entry which is preliminary data.</text>
</comment>
<dbReference type="AlphaFoldDB" id="A0A8H3HF33"/>
<protein>
    <submittedName>
        <fullName evidence="2">Uncharacterized protein</fullName>
    </submittedName>
</protein>
<evidence type="ECO:0000256" key="1">
    <source>
        <dbReference type="SAM" id="Phobius"/>
    </source>
</evidence>
<feature type="transmembrane region" description="Helical" evidence="1">
    <location>
        <begin position="162"/>
        <end position="185"/>
    </location>
</feature>
<dbReference type="Proteomes" id="UP000663850">
    <property type="component" value="Unassembled WGS sequence"/>
</dbReference>
<keyword evidence="1" id="KW-0472">Membrane</keyword>
<proteinExistence type="predicted"/>
<evidence type="ECO:0000313" key="3">
    <source>
        <dbReference type="Proteomes" id="UP000663850"/>
    </source>
</evidence>
<dbReference type="EMBL" id="CAJMWZ010006619">
    <property type="protein sequence ID" value="CAE6525387.1"/>
    <property type="molecule type" value="Genomic_DNA"/>
</dbReference>
<evidence type="ECO:0000313" key="2">
    <source>
        <dbReference type="EMBL" id="CAE6525387.1"/>
    </source>
</evidence>
<accession>A0A8H3HF33</accession>